<dbReference type="GO" id="GO:0015031">
    <property type="term" value="P:protein transport"/>
    <property type="evidence" value="ECO:0007669"/>
    <property type="project" value="UniProtKB-KW"/>
</dbReference>
<dbReference type="EMBL" id="BAABME010018357">
    <property type="protein sequence ID" value="GAA0153539.1"/>
    <property type="molecule type" value="Genomic_DNA"/>
</dbReference>
<dbReference type="FunFam" id="1.20.5.110:FF:000040">
    <property type="entry name" value="SNAP25 homologous protein SNAP33"/>
    <property type="match status" value="1"/>
</dbReference>
<dbReference type="SUPFAM" id="SSF58038">
    <property type="entry name" value="SNARE fusion complex"/>
    <property type="match status" value="1"/>
</dbReference>
<proteinExistence type="predicted"/>
<dbReference type="PANTHER" id="PTHR19305">
    <property type="entry name" value="SYNAPTOSOMAL ASSOCIATED PROTEIN"/>
    <property type="match status" value="1"/>
</dbReference>
<feature type="domain" description="T-SNARE coiled-coil homology" evidence="3">
    <location>
        <begin position="69"/>
        <end position="126"/>
    </location>
</feature>
<organism evidence="4 5">
    <name type="scientific">Lithospermum erythrorhizon</name>
    <name type="common">Purple gromwell</name>
    <name type="synonym">Lithospermum officinale var. erythrorhizon</name>
    <dbReference type="NCBI Taxonomy" id="34254"/>
    <lineage>
        <taxon>Eukaryota</taxon>
        <taxon>Viridiplantae</taxon>
        <taxon>Streptophyta</taxon>
        <taxon>Embryophyta</taxon>
        <taxon>Tracheophyta</taxon>
        <taxon>Spermatophyta</taxon>
        <taxon>Magnoliopsida</taxon>
        <taxon>eudicotyledons</taxon>
        <taxon>Gunneridae</taxon>
        <taxon>Pentapetalae</taxon>
        <taxon>asterids</taxon>
        <taxon>lamiids</taxon>
        <taxon>Boraginales</taxon>
        <taxon>Boraginaceae</taxon>
        <taxon>Boraginoideae</taxon>
        <taxon>Lithospermeae</taxon>
        <taxon>Lithospermum</taxon>
    </lineage>
</organism>
<protein>
    <submittedName>
        <fullName evidence="4">SNARE protein</fullName>
    </submittedName>
</protein>
<dbReference type="PROSITE" id="PS50192">
    <property type="entry name" value="T_SNARE"/>
    <property type="match status" value="1"/>
</dbReference>
<keyword evidence="1" id="KW-0653">Protein transport</keyword>
<evidence type="ECO:0000256" key="1">
    <source>
        <dbReference type="ARBA" id="ARBA00022927"/>
    </source>
</evidence>
<dbReference type="Gene3D" id="1.20.5.110">
    <property type="match status" value="1"/>
</dbReference>
<feature type="compositionally biased region" description="Basic and acidic residues" evidence="2">
    <location>
        <begin position="22"/>
        <end position="36"/>
    </location>
</feature>
<dbReference type="AlphaFoldDB" id="A0AAV3PP89"/>
<accession>A0AAV3PP89</accession>
<dbReference type="InterPro" id="IPR000727">
    <property type="entry name" value="T_SNARE_dom"/>
</dbReference>
<dbReference type="SMART" id="SM00397">
    <property type="entry name" value="t_SNARE"/>
    <property type="match status" value="1"/>
</dbReference>
<name>A0AAV3PP89_LITER</name>
<dbReference type="CDD" id="cd15841">
    <property type="entry name" value="SNARE_Qc"/>
    <property type="match status" value="1"/>
</dbReference>
<evidence type="ECO:0000259" key="3">
    <source>
        <dbReference type="PROSITE" id="PS50192"/>
    </source>
</evidence>
<evidence type="ECO:0000256" key="2">
    <source>
        <dbReference type="SAM" id="MobiDB-lite"/>
    </source>
</evidence>
<dbReference type="Proteomes" id="UP001454036">
    <property type="component" value="Unassembled WGS sequence"/>
</dbReference>
<comment type="caution">
    <text evidence="4">The sequence shown here is derived from an EMBL/GenBank/DDBJ whole genome shotgun (WGS) entry which is preliminary data.</text>
</comment>
<reference evidence="4 5" key="1">
    <citation type="submission" date="2024-01" db="EMBL/GenBank/DDBJ databases">
        <title>The complete chloroplast genome sequence of Lithospermum erythrorhizon: insights into the phylogenetic relationship among Boraginaceae species and the maternal lineages of purple gromwells.</title>
        <authorList>
            <person name="Okada T."/>
            <person name="Watanabe K."/>
        </authorList>
    </citation>
    <scope>NUCLEOTIDE SEQUENCE [LARGE SCALE GENOMIC DNA]</scope>
</reference>
<feature type="region of interest" description="Disordered" evidence="2">
    <location>
        <begin position="89"/>
        <end position="109"/>
    </location>
</feature>
<sequence length="128" mass="14278">MFAMPWKPKKTREIKGPVAPPKDNKKSATQAERERLGLAYNAPKGKGASRTPPPEPTNAMQKIEMERVKQDDSLSDLSNILGDLKGMASEMGSELDRQNKSMDILSDDVDELNSRVKGANRRTRQLLK</sequence>
<dbReference type="GO" id="GO:0005886">
    <property type="term" value="C:plasma membrane"/>
    <property type="evidence" value="ECO:0007669"/>
    <property type="project" value="TreeGrafter"/>
</dbReference>
<evidence type="ECO:0000313" key="4">
    <source>
        <dbReference type="EMBL" id="GAA0153539.1"/>
    </source>
</evidence>
<keyword evidence="1" id="KW-0813">Transport</keyword>
<evidence type="ECO:0000313" key="5">
    <source>
        <dbReference type="Proteomes" id="UP001454036"/>
    </source>
</evidence>
<feature type="region of interest" description="Disordered" evidence="2">
    <location>
        <begin position="1"/>
        <end position="60"/>
    </location>
</feature>
<dbReference type="PANTHER" id="PTHR19305:SF40">
    <property type="entry name" value="SNAP25 HOMOLOGOUS PROTEIN SNAP30-RELATED"/>
    <property type="match status" value="1"/>
</dbReference>
<keyword evidence="5" id="KW-1185">Reference proteome</keyword>
<gene>
    <name evidence="4" type="ORF">LIER_37693</name>
</gene>